<keyword evidence="1" id="KW-0808">Transferase</keyword>
<name>A0A1W1E1S5_9ZZZZ</name>
<dbReference type="GO" id="GO:0016740">
    <property type="term" value="F:transferase activity"/>
    <property type="evidence" value="ECO:0007669"/>
    <property type="project" value="UniProtKB-KW"/>
</dbReference>
<sequence>MPLIVDLDHTLIDTDLLYESSMGVLKSQPWLVCLYPFWFMRGKGYLKAQLVRRFDIDVANLPYHQTTLNYIKIRKAQGDKIILATASHEIYALAVAQHIQLFDGVMASDKHFNLSSHNKADKLVQRFGSHGFDYIGDHNRDIPVWTVSNLAILVNASKSLIKKTQHLNRLVL</sequence>
<organism evidence="1">
    <name type="scientific">hydrothermal vent metagenome</name>
    <dbReference type="NCBI Taxonomy" id="652676"/>
    <lineage>
        <taxon>unclassified sequences</taxon>
        <taxon>metagenomes</taxon>
        <taxon>ecological metagenomes</taxon>
    </lineage>
</organism>
<evidence type="ECO:0000313" key="1">
    <source>
        <dbReference type="EMBL" id="SFV87934.1"/>
    </source>
</evidence>
<gene>
    <name evidence="1" type="ORF">MNB_SUP05-SYMBIONT-5-1448</name>
</gene>
<dbReference type="InterPro" id="IPR023214">
    <property type="entry name" value="HAD_sf"/>
</dbReference>
<proteinExistence type="predicted"/>
<accession>A0A1W1E1S5</accession>
<dbReference type="Pfam" id="PF12710">
    <property type="entry name" value="HAD"/>
    <property type="match status" value="1"/>
</dbReference>
<dbReference type="InterPro" id="IPR036412">
    <property type="entry name" value="HAD-like_sf"/>
</dbReference>
<dbReference type="SUPFAM" id="SSF56784">
    <property type="entry name" value="HAD-like"/>
    <property type="match status" value="1"/>
</dbReference>
<dbReference type="EMBL" id="FPHZ01000109">
    <property type="protein sequence ID" value="SFV87934.1"/>
    <property type="molecule type" value="Genomic_DNA"/>
</dbReference>
<dbReference type="Gene3D" id="3.40.50.1000">
    <property type="entry name" value="HAD superfamily/HAD-like"/>
    <property type="match status" value="1"/>
</dbReference>
<reference evidence="1" key="1">
    <citation type="submission" date="2016-10" db="EMBL/GenBank/DDBJ databases">
        <authorList>
            <person name="de Groot N.N."/>
        </authorList>
    </citation>
    <scope>NUCLEOTIDE SEQUENCE</scope>
</reference>
<protein>
    <submittedName>
        <fullName evidence="1">UbiA prenyltransferase family protein</fullName>
    </submittedName>
</protein>
<dbReference type="AlphaFoldDB" id="A0A1W1E1S5"/>